<dbReference type="Proteomes" id="UP000203521">
    <property type="component" value="Segment"/>
</dbReference>
<reference evidence="4 6" key="2">
    <citation type="journal article" date="2016" name="Virology">
        <title>The genomic content and context of auxiliary metabolic genes in marine cyanomyoviruses.</title>
        <authorList>
            <person name="Crummett L.T."/>
            <person name="Puxty R.J."/>
            <person name="Weihe C."/>
            <person name="Marston M.F."/>
            <person name="Martiny J.B."/>
        </authorList>
    </citation>
    <scope>NUCLEOTIDE SEQUENCE [LARGE SCALE GENOMIC DNA]</scope>
    <source>
        <strain evidence="4">0309SB33</strain>
    </source>
</reference>
<dbReference type="Gene3D" id="3.90.1340.10">
    <property type="entry name" value="Phage tail collar domain"/>
    <property type="match status" value="1"/>
</dbReference>
<protein>
    <submittedName>
        <fullName evidence="4">Short tail fiber</fullName>
    </submittedName>
</protein>
<accession>M4QEV6</accession>
<organism evidence="3 5">
    <name type="scientific">Synechococcus phage S-CAM1</name>
    <dbReference type="NCBI Taxonomy" id="754037"/>
    <lineage>
        <taxon>Viruses</taxon>
        <taxon>Duplodnaviria</taxon>
        <taxon>Heunggongvirae</taxon>
        <taxon>Uroviricota</taxon>
        <taxon>Caudoviricetes</taxon>
        <taxon>Pantevenvirales</taxon>
        <taxon>Kyanoviridae</taxon>
        <taxon>Anaposvirus</taxon>
        <taxon>Anaposvirus socalone</taxon>
    </lineage>
</organism>
<evidence type="ECO:0000313" key="6">
    <source>
        <dbReference type="Proteomes" id="UP000241610"/>
    </source>
</evidence>
<dbReference type="InterPro" id="IPR037053">
    <property type="entry name" value="Phage_tail_collar_dom_sf"/>
</dbReference>
<gene>
    <name evidence="4" type="ORF">N330309_021</name>
    <name evidence="3" type="ORF">SXBG_00072</name>
</gene>
<evidence type="ECO:0000259" key="2">
    <source>
        <dbReference type="Pfam" id="PF07484"/>
    </source>
</evidence>
<proteinExistence type="predicted"/>
<evidence type="ECO:0000256" key="1">
    <source>
        <dbReference type="SAM" id="MobiDB-lite"/>
    </source>
</evidence>
<evidence type="ECO:0000313" key="3">
    <source>
        <dbReference type="EMBL" id="AGH26809.1"/>
    </source>
</evidence>
<name>M4QEV6_9CAUD</name>
<dbReference type="Proteomes" id="UP000241610">
    <property type="component" value="Segment"/>
</dbReference>
<dbReference type="SUPFAM" id="SSF88874">
    <property type="entry name" value="Receptor-binding domain of short tail fibre protein gp12"/>
    <property type="match status" value="1"/>
</dbReference>
<dbReference type="OrthoDB" id="9515at10239"/>
<sequence>MFYQERHEAKGAVIGTIMAWTGGLSSIPHGWVICDGGTLPADDFPLLAATIGDSYNMGTSSNFNGTFPSYTGLITLPDLNGRMLMDIENDYFPLTGRAADSDTDARSIMSSIVGSKKQNTQGMALTGSYTDITTDIIFQISPSDRTGYQGKITGNTILAGEGTKTVYVAPRKLGRKHITRHNHPGNVSTIRNDDPRYPGDGVVPYFPISYTLYVSAVDIDSGGDVGDVGDGDLIFFGWTDNNIQGRHTGDPTERSEVGTPVNIRPGIIGGLFGNFQSVNDAPNYPALLSYRWPEQGNNGEESPDGRNDGVPNKVFGLSYSESPPINLKPRELRYTPLTPAFLDTDKHEDAYFIGGPNEQSIPYGAGGNEVNVPVGIRNYFNDTQPENDVSGRTLLSHPAYDFLADAPGTDKIYPHDHGTFDIDFDSTRLKPQSSILANVNLPPSTNPDNTQNEGALSIEFTTAQPKLTCIYIIRAY</sequence>
<dbReference type="EMBL" id="KU686192">
    <property type="protein sequence ID" value="AOV57276.1"/>
    <property type="molecule type" value="Genomic_DNA"/>
</dbReference>
<evidence type="ECO:0000313" key="4">
    <source>
        <dbReference type="EMBL" id="AOV57276.1"/>
    </source>
</evidence>
<dbReference type="KEGG" id="vg:15009485"/>
<keyword evidence="5" id="KW-1185">Reference proteome</keyword>
<feature type="domain" description="Phage tail collar" evidence="2">
    <location>
        <begin position="15"/>
        <end position="72"/>
    </location>
</feature>
<evidence type="ECO:0000313" key="5">
    <source>
        <dbReference type="Proteomes" id="UP000203521"/>
    </source>
</evidence>
<dbReference type="RefSeq" id="YP_007672987.1">
    <property type="nucleotide sequence ID" value="NC_020837.1"/>
</dbReference>
<dbReference type="EMBL" id="HQ634177">
    <property type="protein sequence ID" value="AGH26809.1"/>
    <property type="molecule type" value="Genomic_DNA"/>
</dbReference>
<reference evidence="3 5" key="1">
    <citation type="submission" date="2010-11" db="EMBL/GenBank/DDBJ databases">
        <title>The Genome Sequence of Synechococcus phage S-CAM1 0208SB26.</title>
        <authorList>
            <consortium name="The Broad Institute Genome Sequencing Platform"/>
            <person name="Henn M.R."/>
            <person name="Martiny J."/>
            <person name="Weihe C."/>
            <person name="Levin J."/>
            <person name="Malboeuf C."/>
            <person name="Casali M."/>
            <person name="Russ C."/>
            <person name="Lennon N."/>
            <person name="Chapman S.B."/>
            <person name="Erlich R."/>
            <person name="Young S.K."/>
            <person name="Yandava C."/>
            <person name="Zeng Q."/>
            <person name="Alvarado L."/>
            <person name="Anderson S."/>
            <person name="Berlin A."/>
            <person name="Chen Z."/>
            <person name="Freedman E."/>
            <person name="Gellesch M."/>
            <person name="Goldberg J."/>
            <person name="Green L."/>
            <person name="Griggs A."/>
            <person name="Gujja S."/>
            <person name="Heilman E.R."/>
            <person name="Heiman D."/>
            <person name="Hollinger A."/>
            <person name="Howarth C."/>
            <person name="Larson L."/>
            <person name="Mehta T."/>
            <person name="Pearson M."/>
            <person name="Roberts A."/>
            <person name="Ryan E."/>
            <person name="Saif S."/>
            <person name="Shea T."/>
            <person name="Shenoy N."/>
            <person name="Sisk P."/>
            <person name="Stolte C."/>
            <person name="Sykes S."/>
            <person name="White J."/>
            <person name="Haas B."/>
            <person name="Nusbaum C."/>
            <person name="Birren B."/>
        </authorList>
    </citation>
    <scope>NUCLEOTIDE SEQUENCE [LARGE SCALE GENOMIC DNA]</scope>
    <source>
        <strain evidence="3 5">S-CAM1</strain>
    </source>
</reference>
<feature type="region of interest" description="Disordered" evidence="1">
    <location>
        <begin position="290"/>
        <end position="313"/>
    </location>
</feature>
<dbReference type="Pfam" id="PF07484">
    <property type="entry name" value="Collar"/>
    <property type="match status" value="1"/>
</dbReference>
<dbReference type="GeneID" id="15009485"/>
<dbReference type="InterPro" id="IPR011083">
    <property type="entry name" value="Phage_tail_collar_dom"/>
</dbReference>